<dbReference type="EMBL" id="GBRH01230693">
    <property type="protein sequence ID" value="JAD67202.1"/>
    <property type="molecule type" value="Transcribed_RNA"/>
</dbReference>
<accession>A0A0A9C6R1</accession>
<proteinExistence type="predicted"/>
<dbReference type="AlphaFoldDB" id="A0A0A9C6R1"/>
<protein>
    <submittedName>
        <fullName evidence="1">Uncharacterized protein</fullName>
    </submittedName>
</protein>
<reference evidence="1" key="1">
    <citation type="submission" date="2014-09" db="EMBL/GenBank/DDBJ databases">
        <authorList>
            <person name="Magalhaes I.L.F."/>
            <person name="Oliveira U."/>
            <person name="Santos F.R."/>
            <person name="Vidigal T.H.D.A."/>
            <person name="Brescovit A.D."/>
            <person name="Santos A.J."/>
        </authorList>
    </citation>
    <scope>NUCLEOTIDE SEQUENCE</scope>
    <source>
        <tissue evidence="1">Shoot tissue taken approximately 20 cm above the soil surface</tissue>
    </source>
</reference>
<sequence length="35" mass="3962">MIVLPLEIHRQYQGHVRGGKTLAKFCTVLPTPLLM</sequence>
<name>A0A0A9C6R1_ARUDO</name>
<reference evidence="1" key="2">
    <citation type="journal article" date="2015" name="Data Brief">
        <title>Shoot transcriptome of the giant reed, Arundo donax.</title>
        <authorList>
            <person name="Barrero R.A."/>
            <person name="Guerrero F.D."/>
            <person name="Moolhuijzen P."/>
            <person name="Goolsby J.A."/>
            <person name="Tidwell J."/>
            <person name="Bellgard S.E."/>
            <person name="Bellgard M.I."/>
        </authorList>
    </citation>
    <scope>NUCLEOTIDE SEQUENCE</scope>
    <source>
        <tissue evidence="1">Shoot tissue taken approximately 20 cm above the soil surface</tissue>
    </source>
</reference>
<evidence type="ECO:0000313" key="1">
    <source>
        <dbReference type="EMBL" id="JAD67202.1"/>
    </source>
</evidence>
<organism evidence="1">
    <name type="scientific">Arundo donax</name>
    <name type="common">Giant reed</name>
    <name type="synonym">Donax arundinaceus</name>
    <dbReference type="NCBI Taxonomy" id="35708"/>
    <lineage>
        <taxon>Eukaryota</taxon>
        <taxon>Viridiplantae</taxon>
        <taxon>Streptophyta</taxon>
        <taxon>Embryophyta</taxon>
        <taxon>Tracheophyta</taxon>
        <taxon>Spermatophyta</taxon>
        <taxon>Magnoliopsida</taxon>
        <taxon>Liliopsida</taxon>
        <taxon>Poales</taxon>
        <taxon>Poaceae</taxon>
        <taxon>PACMAD clade</taxon>
        <taxon>Arundinoideae</taxon>
        <taxon>Arundineae</taxon>
        <taxon>Arundo</taxon>
    </lineage>
</organism>